<evidence type="ECO:0000313" key="3">
    <source>
        <dbReference type="Proteomes" id="UP000266861"/>
    </source>
</evidence>
<comment type="caution">
    <text evidence="2">The sequence shown here is derived from an EMBL/GenBank/DDBJ whole genome shotgun (WGS) entry which is preliminary data.</text>
</comment>
<dbReference type="Proteomes" id="UP000266861">
    <property type="component" value="Unassembled WGS sequence"/>
</dbReference>
<protein>
    <submittedName>
        <fullName evidence="2">Uncharacterized protein</fullName>
    </submittedName>
</protein>
<proteinExistence type="predicted"/>
<keyword evidence="3" id="KW-1185">Reference proteome</keyword>
<accession>A0A397G3A9</accession>
<reference evidence="2 3" key="1">
    <citation type="submission" date="2018-08" db="EMBL/GenBank/DDBJ databases">
        <title>Genome and evolution of the arbuscular mycorrhizal fungus Diversispora epigaea (formerly Glomus versiforme) and its bacterial endosymbionts.</title>
        <authorList>
            <person name="Sun X."/>
            <person name="Fei Z."/>
            <person name="Harrison M."/>
        </authorList>
    </citation>
    <scope>NUCLEOTIDE SEQUENCE [LARGE SCALE GENOMIC DNA]</scope>
    <source>
        <strain evidence="2 3">IT104</strain>
    </source>
</reference>
<name>A0A397G3A9_9GLOM</name>
<evidence type="ECO:0000313" key="2">
    <source>
        <dbReference type="EMBL" id="RHZ43816.1"/>
    </source>
</evidence>
<dbReference type="OrthoDB" id="2400707at2759"/>
<feature type="compositionally biased region" description="Polar residues" evidence="1">
    <location>
        <begin position="98"/>
        <end position="115"/>
    </location>
</feature>
<sequence length="135" mass="15785">MRTEAEWKSEARSGGLWNNYEFKHTNPNSLWVEFTAIFNERRKREKRSPTKLYNFTSEEIGLSTVALATFYRHQKSPQRSSLDKIKNWVEKENRKKNNSVIISGSDNNSNRNNFSAELARPSSTNIILDDNNDDR</sequence>
<dbReference type="EMBL" id="PQFF01000620">
    <property type="protein sequence ID" value="RHZ43816.1"/>
    <property type="molecule type" value="Genomic_DNA"/>
</dbReference>
<organism evidence="2 3">
    <name type="scientific">Diversispora epigaea</name>
    <dbReference type="NCBI Taxonomy" id="1348612"/>
    <lineage>
        <taxon>Eukaryota</taxon>
        <taxon>Fungi</taxon>
        <taxon>Fungi incertae sedis</taxon>
        <taxon>Mucoromycota</taxon>
        <taxon>Glomeromycotina</taxon>
        <taxon>Glomeromycetes</taxon>
        <taxon>Diversisporales</taxon>
        <taxon>Diversisporaceae</taxon>
        <taxon>Diversispora</taxon>
    </lineage>
</organism>
<evidence type="ECO:0000256" key="1">
    <source>
        <dbReference type="SAM" id="MobiDB-lite"/>
    </source>
</evidence>
<feature type="region of interest" description="Disordered" evidence="1">
    <location>
        <begin position="96"/>
        <end position="115"/>
    </location>
</feature>
<dbReference type="AlphaFoldDB" id="A0A397G3A9"/>
<gene>
    <name evidence="2" type="ORF">Glove_853g4</name>
</gene>